<evidence type="ECO:0000259" key="7">
    <source>
        <dbReference type="PROSITE" id="PS00631"/>
    </source>
</evidence>
<reference evidence="8 9" key="1">
    <citation type="journal article" date="2019" name="Commun. Biol.">
        <title>The bagworm genome reveals a unique fibroin gene that provides high tensile strength.</title>
        <authorList>
            <person name="Kono N."/>
            <person name="Nakamura H."/>
            <person name="Ohtoshi R."/>
            <person name="Tomita M."/>
            <person name="Numata K."/>
            <person name="Arakawa K."/>
        </authorList>
    </citation>
    <scope>NUCLEOTIDE SEQUENCE [LARGE SCALE GENOMIC DNA]</scope>
</reference>
<sequence length="1261" mass="137111">MMLKGLYSVIFIVLIVLMAILIVFSLDTRSTTSEVNGVPVSTVASLDASGYDAVILVTYPADAAVQPVQALQEVLENALDLDSALRTSTAVLFTPRVAGGRLIISPTGPITPYDDVRSVYDAARRGMDRALSSGARSPILVVQSNPDFVDADLLTLLGALEVLYVPIEIREWFPERGPKLDRLGVYGESLNRPLDSLLRNALALEEARAVTRDIAAGDPEIMTAKAVADYVRQEFTNSQVTVEVVDDVETLKREYPLFWVVNRAADVVERHRGNIIFLEYNPPTGTPEETVILVGKGITYDSGGVSLKTTAGMLSMSRDKSGAAAVAGFIKACDTLRPQIKVIGVMCMARNSIGEEAYVPDELVVSRGGKTVRVANSDAEGRMAMGDLLYEMKERAANEVNPHIYTIATLTGHARTTAGTGYFIAMDNHKARETNHAYEFQESANSMGDMAEVSVIRREDLRDYRGRAEGDDIHQVNNRGSGERGHQIDVHCRGPGAFMLFVSDLHIADVPYTHLDVAPSTGQLPNRATGSPVLALAKHHNIMSATVALQLHSDRTYELGQTYTVRQIGMAGGGIASKLNGSSFTDVTSTQITAMLRYLRYGSVAVWRGRGRGSCYALTFASLEELSVCCRPLGSGNGISDEGRIGLMEERVGRWKESGPLKSSLSGRNITAEAVPSCLHFERQSDVRACVTRTLKMLSRMTYLGFGVLLVFVQALGVYSTEVNGVPVATVTNLASAAHDAVILVTYPQTEPVRPVPLLETILASALELDRALGGRAVGKGNNNNLSALTYVTSGVKPMERSSRFRFFQSPQVLFRSEVAGGRLIVSPTGSFSAYDDIRSVYDAARRGMNRALGTGARNPILVVQSHPDFEDADLLTLLGALEELYVPIEIREWFPERRVKLDGLGIYGDSLARPLDALVRTALALEEARAVTRDIGGGDPERMTAQLVATYVRQEFANSQVSVQVVDDVETLRREYPLFWAVNRAANEVERHKGNVIFLEYNPPTGTPEETVILVGKGITYDSGGISLKSVSGMLSMSRDKAGAASVAGFLKACDTLRPQIKVIGVMCMARNSIGHESYVPDELIISRSGQTVRVTNADAEGRMAMGDLLFEMKERAANEVRPHIYTIATLTGHAMTSAGMGYMIAMDNHVARASNHAYEFQRSANSVTDMTEVSIIRREDIRDYRGNAEGDDIHQTNNRGSGERGHQGPGAFMLMVSKLNEGDIPYTHLDVAPSIGWLPNRATASPLLALAKHHGLIRF</sequence>
<dbReference type="STRING" id="151549.A0A4C1SUX7"/>
<evidence type="ECO:0000256" key="5">
    <source>
        <dbReference type="SAM" id="MobiDB-lite"/>
    </source>
</evidence>
<dbReference type="GO" id="GO:0030145">
    <property type="term" value="F:manganese ion binding"/>
    <property type="evidence" value="ECO:0007669"/>
    <property type="project" value="InterPro"/>
</dbReference>
<evidence type="ECO:0000256" key="6">
    <source>
        <dbReference type="SAM" id="Phobius"/>
    </source>
</evidence>
<dbReference type="AlphaFoldDB" id="A0A4C1SUX7"/>
<evidence type="ECO:0000256" key="4">
    <source>
        <dbReference type="ARBA" id="ARBA00022801"/>
    </source>
</evidence>
<protein>
    <submittedName>
        <fullName evidence="8">Aminopeptidase W07G4.4</fullName>
    </submittedName>
</protein>
<evidence type="ECO:0000256" key="3">
    <source>
        <dbReference type="ARBA" id="ARBA00022670"/>
    </source>
</evidence>
<dbReference type="GO" id="GO:0070006">
    <property type="term" value="F:metalloaminopeptidase activity"/>
    <property type="evidence" value="ECO:0007669"/>
    <property type="project" value="InterPro"/>
</dbReference>
<keyword evidence="6" id="KW-1133">Transmembrane helix</keyword>
<dbReference type="PROSITE" id="PS00631">
    <property type="entry name" value="CYTOSOL_AP"/>
    <property type="match status" value="1"/>
</dbReference>
<keyword evidence="2 8" id="KW-0031">Aminopeptidase</keyword>
<keyword evidence="9" id="KW-1185">Reference proteome</keyword>
<keyword evidence="6" id="KW-0472">Membrane</keyword>
<accession>A0A4C1SUX7</accession>
<evidence type="ECO:0000313" key="9">
    <source>
        <dbReference type="Proteomes" id="UP000299102"/>
    </source>
</evidence>
<dbReference type="OrthoDB" id="10041421at2759"/>
<organism evidence="8 9">
    <name type="scientific">Eumeta variegata</name>
    <name type="common">Bagworm moth</name>
    <name type="synonym">Eumeta japonica</name>
    <dbReference type="NCBI Taxonomy" id="151549"/>
    <lineage>
        <taxon>Eukaryota</taxon>
        <taxon>Metazoa</taxon>
        <taxon>Ecdysozoa</taxon>
        <taxon>Arthropoda</taxon>
        <taxon>Hexapoda</taxon>
        <taxon>Insecta</taxon>
        <taxon>Pterygota</taxon>
        <taxon>Neoptera</taxon>
        <taxon>Endopterygota</taxon>
        <taxon>Lepidoptera</taxon>
        <taxon>Glossata</taxon>
        <taxon>Ditrysia</taxon>
        <taxon>Tineoidea</taxon>
        <taxon>Psychidae</taxon>
        <taxon>Oiketicinae</taxon>
        <taxon>Eumeta</taxon>
    </lineage>
</organism>
<dbReference type="InterPro" id="IPR000819">
    <property type="entry name" value="Peptidase_M17_C"/>
</dbReference>
<evidence type="ECO:0000256" key="1">
    <source>
        <dbReference type="ARBA" id="ARBA00009528"/>
    </source>
</evidence>
<comment type="caution">
    <text evidence="8">The sequence shown here is derived from an EMBL/GenBank/DDBJ whole genome shotgun (WGS) entry which is preliminary data.</text>
</comment>
<keyword evidence="4" id="KW-0378">Hydrolase</keyword>
<proteinExistence type="inferred from homology"/>
<evidence type="ECO:0000256" key="2">
    <source>
        <dbReference type="ARBA" id="ARBA00022438"/>
    </source>
</evidence>
<dbReference type="PANTHER" id="PTHR11963">
    <property type="entry name" value="LEUCINE AMINOPEPTIDASE-RELATED"/>
    <property type="match status" value="1"/>
</dbReference>
<feature type="transmembrane region" description="Helical" evidence="6">
    <location>
        <begin position="6"/>
        <end position="26"/>
    </location>
</feature>
<name>A0A4C1SUX7_EUMVA</name>
<dbReference type="PRINTS" id="PR00481">
    <property type="entry name" value="LAMNOPPTDASE"/>
</dbReference>
<keyword evidence="3" id="KW-0645">Protease</keyword>
<feature type="region of interest" description="Disordered" evidence="5">
    <location>
        <begin position="1188"/>
        <end position="1209"/>
    </location>
</feature>
<dbReference type="Gene3D" id="3.40.630.10">
    <property type="entry name" value="Zn peptidases"/>
    <property type="match status" value="2"/>
</dbReference>
<evidence type="ECO:0000313" key="8">
    <source>
        <dbReference type="EMBL" id="GBP05746.1"/>
    </source>
</evidence>
<keyword evidence="6" id="KW-0812">Transmembrane</keyword>
<dbReference type="Proteomes" id="UP000299102">
    <property type="component" value="Unassembled WGS sequence"/>
</dbReference>
<dbReference type="GO" id="GO:0005737">
    <property type="term" value="C:cytoplasm"/>
    <property type="evidence" value="ECO:0007669"/>
    <property type="project" value="InterPro"/>
</dbReference>
<dbReference type="Pfam" id="PF00883">
    <property type="entry name" value="Peptidase_M17"/>
    <property type="match status" value="2"/>
</dbReference>
<dbReference type="PANTHER" id="PTHR11963:SF48">
    <property type="entry name" value="DIPEPTIDASE B, ISOFORM A"/>
    <property type="match status" value="1"/>
</dbReference>
<gene>
    <name evidence="8" type="primary">lap-2</name>
    <name evidence="8" type="ORF">EVAR_5073_1</name>
</gene>
<dbReference type="InterPro" id="IPR011356">
    <property type="entry name" value="Leucine_aapep/pepB"/>
</dbReference>
<dbReference type="EMBL" id="BGZK01000019">
    <property type="protein sequence ID" value="GBP05746.1"/>
    <property type="molecule type" value="Genomic_DNA"/>
</dbReference>
<dbReference type="SUPFAM" id="SSF53187">
    <property type="entry name" value="Zn-dependent exopeptidases"/>
    <property type="match status" value="2"/>
</dbReference>
<comment type="similarity">
    <text evidence="1">Belongs to the peptidase M17 family.</text>
</comment>
<dbReference type="GO" id="GO:0006508">
    <property type="term" value="P:proteolysis"/>
    <property type="evidence" value="ECO:0007669"/>
    <property type="project" value="UniProtKB-KW"/>
</dbReference>
<feature type="domain" description="Cytosol aminopeptidase" evidence="7">
    <location>
        <begin position="376"/>
        <end position="383"/>
    </location>
</feature>